<name>A0ABV6QZ48_9ACTN</name>
<reference evidence="11 12" key="1">
    <citation type="submission" date="2024-09" db="EMBL/GenBank/DDBJ databases">
        <authorList>
            <person name="Sun Q."/>
            <person name="Mori K."/>
        </authorList>
    </citation>
    <scope>NUCLEOTIDE SEQUENCE [LARGE SCALE GENOMIC DNA]</scope>
    <source>
        <strain evidence="11 12">CGMCC 1.15906</strain>
    </source>
</reference>
<dbReference type="Pfam" id="PF17159">
    <property type="entry name" value="MASE3"/>
    <property type="match status" value="1"/>
</dbReference>
<organism evidence="11 12">
    <name type="scientific">Kribbella deserti</name>
    <dbReference type="NCBI Taxonomy" id="1926257"/>
    <lineage>
        <taxon>Bacteria</taxon>
        <taxon>Bacillati</taxon>
        <taxon>Actinomycetota</taxon>
        <taxon>Actinomycetes</taxon>
        <taxon>Propionibacteriales</taxon>
        <taxon>Kribbellaceae</taxon>
        <taxon>Kribbella</taxon>
    </lineage>
</organism>
<feature type="domain" description="Histidine kinase" evidence="10">
    <location>
        <begin position="385"/>
        <end position="475"/>
    </location>
</feature>
<dbReference type="InterPro" id="IPR036890">
    <property type="entry name" value="HATPase_C_sf"/>
</dbReference>
<dbReference type="EC" id="2.7.13.3" evidence="2"/>
<feature type="transmembrane region" description="Helical" evidence="9">
    <location>
        <begin position="188"/>
        <end position="209"/>
    </location>
</feature>
<evidence type="ECO:0000256" key="7">
    <source>
        <dbReference type="ARBA" id="ARBA00022840"/>
    </source>
</evidence>
<dbReference type="PANTHER" id="PTHR24421:SF10">
    <property type="entry name" value="NITRATE_NITRITE SENSOR PROTEIN NARQ"/>
    <property type="match status" value="1"/>
</dbReference>
<keyword evidence="12" id="KW-1185">Reference proteome</keyword>
<sequence length="479" mass="51964">MGHGGTLRARTAAWRAQEPATAVMAAVAACVVGTAIVVGQPGLVVGSRNPAVHLVLETADAGIALLLAYLVLGRFRRTGRWQDLLLLQALLLLGTASLLHTVTLARNDQPGELAFWLPLAVRVLGALSLVTAALLATRVVGRRLGRGWELAPASLAATTLAFVLWRLAPWLPEASWLRLQRSSDGHPLLSGVQVFAFLCFAVAATAFAIQAHRRRDDVLLRWLAPACVLGAFARLNYLLFPSTHPDWLYSGDVLRTGCYFLLLIGAGQEISRYWASQAQLAVAGDRRRLAREMHDGVLQELSYIRSEVVAFGTTDGPRVNRILAASERALDEARDMVDALGREPDEPLSTVLARAVHHLADRHDANVELDLDEAVRVSPQQRHALVRITREAVLNAIRHGRAGRIDVRLERDGNNALLTVTDDGEGFDPSRPARRGSGFGLISMRERAEALPGSFDIVAAAGGPTTVKVRWPWTSRSGS</sequence>
<dbReference type="CDD" id="cd16917">
    <property type="entry name" value="HATPase_UhpB-NarQ-NarX-like"/>
    <property type="match status" value="1"/>
</dbReference>
<evidence type="ECO:0000256" key="1">
    <source>
        <dbReference type="ARBA" id="ARBA00000085"/>
    </source>
</evidence>
<keyword evidence="9" id="KW-0812">Transmembrane</keyword>
<dbReference type="InterPro" id="IPR033425">
    <property type="entry name" value="MASE3"/>
</dbReference>
<evidence type="ECO:0000313" key="11">
    <source>
        <dbReference type="EMBL" id="MFC0628967.1"/>
    </source>
</evidence>
<keyword evidence="7" id="KW-0067">ATP-binding</keyword>
<keyword evidence="4" id="KW-0808">Transferase</keyword>
<evidence type="ECO:0000256" key="4">
    <source>
        <dbReference type="ARBA" id="ARBA00022679"/>
    </source>
</evidence>
<evidence type="ECO:0000256" key="2">
    <source>
        <dbReference type="ARBA" id="ARBA00012438"/>
    </source>
</evidence>
<keyword evidence="5" id="KW-0547">Nucleotide-binding</keyword>
<keyword evidence="9" id="KW-0472">Membrane</keyword>
<accession>A0ABV6QZ48</accession>
<protein>
    <recommendedName>
        <fullName evidence="2">histidine kinase</fullName>
        <ecNumber evidence="2">2.7.13.3</ecNumber>
    </recommendedName>
</protein>
<dbReference type="InterPro" id="IPR011712">
    <property type="entry name" value="Sig_transdc_His_kin_sub3_dim/P"/>
</dbReference>
<keyword evidence="3" id="KW-0597">Phosphoprotein</keyword>
<evidence type="ECO:0000256" key="5">
    <source>
        <dbReference type="ARBA" id="ARBA00022741"/>
    </source>
</evidence>
<dbReference type="EMBL" id="JBHLTC010000041">
    <property type="protein sequence ID" value="MFC0628967.1"/>
    <property type="molecule type" value="Genomic_DNA"/>
</dbReference>
<dbReference type="PANTHER" id="PTHR24421">
    <property type="entry name" value="NITRATE/NITRITE SENSOR PROTEIN NARX-RELATED"/>
    <property type="match status" value="1"/>
</dbReference>
<proteinExistence type="predicted"/>
<evidence type="ECO:0000259" key="10">
    <source>
        <dbReference type="PROSITE" id="PS50109"/>
    </source>
</evidence>
<dbReference type="InterPro" id="IPR003594">
    <property type="entry name" value="HATPase_dom"/>
</dbReference>
<feature type="transmembrane region" description="Helical" evidence="9">
    <location>
        <begin position="51"/>
        <end position="72"/>
    </location>
</feature>
<evidence type="ECO:0000313" key="12">
    <source>
        <dbReference type="Proteomes" id="UP001589890"/>
    </source>
</evidence>
<feature type="transmembrane region" description="Helical" evidence="9">
    <location>
        <begin position="84"/>
        <end position="103"/>
    </location>
</feature>
<feature type="transmembrane region" description="Helical" evidence="9">
    <location>
        <begin position="218"/>
        <end position="235"/>
    </location>
</feature>
<dbReference type="Gene3D" id="3.30.565.10">
    <property type="entry name" value="Histidine kinase-like ATPase, C-terminal domain"/>
    <property type="match status" value="1"/>
</dbReference>
<keyword evidence="6 11" id="KW-0418">Kinase</keyword>
<comment type="caution">
    <text evidence="11">The sequence shown here is derived from an EMBL/GenBank/DDBJ whole genome shotgun (WGS) entry which is preliminary data.</text>
</comment>
<evidence type="ECO:0000256" key="9">
    <source>
        <dbReference type="SAM" id="Phobius"/>
    </source>
</evidence>
<keyword evidence="9" id="KW-1133">Transmembrane helix</keyword>
<evidence type="ECO:0000256" key="3">
    <source>
        <dbReference type="ARBA" id="ARBA00022553"/>
    </source>
</evidence>
<feature type="transmembrane region" description="Helical" evidence="9">
    <location>
        <begin position="148"/>
        <end position="168"/>
    </location>
</feature>
<dbReference type="PROSITE" id="PS50109">
    <property type="entry name" value="HIS_KIN"/>
    <property type="match status" value="1"/>
</dbReference>
<dbReference type="GO" id="GO:0016301">
    <property type="term" value="F:kinase activity"/>
    <property type="evidence" value="ECO:0007669"/>
    <property type="project" value="UniProtKB-KW"/>
</dbReference>
<dbReference type="Gene3D" id="1.20.5.1930">
    <property type="match status" value="1"/>
</dbReference>
<keyword evidence="8" id="KW-0902">Two-component regulatory system</keyword>
<dbReference type="Pfam" id="PF02518">
    <property type="entry name" value="HATPase_c"/>
    <property type="match status" value="1"/>
</dbReference>
<feature type="transmembrane region" description="Helical" evidence="9">
    <location>
        <begin position="20"/>
        <end position="39"/>
    </location>
</feature>
<dbReference type="Pfam" id="PF07730">
    <property type="entry name" value="HisKA_3"/>
    <property type="match status" value="1"/>
</dbReference>
<dbReference type="Proteomes" id="UP001589890">
    <property type="component" value="Unassembled WGS sequence"/>
</dbReference>
<evidence type="ECO:0000256" key="6">
    <source>
        <dbReference type="ARBA" id="ARBA00022777"/>
    </source>
</evidence>
<dbReference type="InterPro" id="IPR050482">
    <property type="entry name" value="Sensor_HK_TwoCompSys"/>
</dbReference>
<dbReference type="RefSeq" id="WP_380056223.1">
    <property type="nucleotide sequence ID" value="NZ_JBHLTC010000041.1"/>
</dbReference>
<evidence type="ECO:0000256" key="8">
    <source>
        <dbReference type="ARBA" id="ARBA00023012"/>
    </source>
</evidence>
<dbReference type="SMART" id="SM00387">
    <property type="entry name" value="HATPase_c"/>
    <property type="match status" value="1"/>
</dbReference>
<feature type="transmembrane region" description="Helical" evidence="9">
    <location>
        <begin position="115"/>
        <end position="136"/>
    </location>
</feature>
<dbReference type="InterPro" id="IPR005467">
    <property type="entry name" value="His_kinase_dom"/>
</dbReference>
<dbReference type="SUPFAM" id="SSF55874">
    <property type="entry name" value="ATPase domain of HSP90 chaperone/DNA topoisomerase II/histidine kinase"/>
    <property type="match status" value="1"/>
</dbReference>
<gene>
    <name evidence="11" type="ORF">ACFFGN_33185</name>
</gene>
<comment type="catalytic activity">
    <reaction evidence="1">
        <text>ATP + protein L-histidine = ADP + protein N-phospho-L-histidine.</text>
        <dbReference type="EC" id="2.7.13.3"/>
    </reaction>
</comment>